<gene>
    <name evidence="6" type="ORF">PROFUN_06334</name>
</gene>
<dbReference type="InterPro" id="IPR008532">
    <property type="entry name" value="NFACT_RNA-bd"/>
</dbReference>
<dbReference type="PANTHER" id="PTHR13049:SF2">
    <property type="entry name" value="COILED-COIL DOMAIN-CONTAINING PROTEIN 25"/>
    <property type="match status" value="1"/>
</dbReference>
<dbReference type="EMBL" id="MDYQ01000040">
    <property type="protein sequence ID" value="PRP85740.1"/>
    <property type="molecule type" value="Genomic_DNA"/>
</dbReference>
<evidence type="ECO:0000313" key="7">
    <source>
        <dbReference type="Proteomes" id="UP000241769"/>
    </source>
</evidence>
<feature type="domain" description="Selenoprotein F/M" evidence="5">
    <location>
        <begin position="259"/>
        <end position="327"/>
    </location>
</feature>
<feature type="compositionally biased region" description="Basic and acidic residues" evidence="3">
    <location>
        <begin position="122"/>
        <end position="142"/>
    </location>
</feature>
<evidence type="ECO:0000256" key="3">
    <source>
        <dbReference type="SAM" id="MobiDB-lite"/>
    </source>
</evidence>
<feature type="domain" description="NFACT RNA-binding" evidence="4">
    <location>
        <begin position="1"/>
        <end position="90"/>
    </location>
</feature>
<dbReference type="STRING" id="1890364.A0A2P6NP64"/>
<comment type="similarity">
    <text evidence="2">Belongs to the CCDC25 family.</text>
</comment>
<dbReference type="Pfam" id="PF08806">
    <property type="entry name" value="Sep15_SelM"/>
    <property type="match status" value="1"/>
</dbReference>
<dbReference type="InterPro" id="IPR039730">
    <property type="entry name" value="Jlp2/Ccd25"/>
</dbReference>
<dbReference type="SUPFAM" id="SSF52833">
    <property type="entry name" value="Thioredoxin-like"/>
    <property type="match status" value="1"/>
</dbReference>
<comment type="caution">
    <text evidence="6">The sequence shown here is derived from an EMBL/GenBank/DDBJ whole genome shotgun (WGS) entry which is preliminary data.</text>
</comment>
<dbReference type="Pfam" id="PF05670">
    <property type="entry name" value="NFACT-R_1"/>
    <property type="match status" value="1"/>
</dbReference>
<sequence>MGKDKVENEDLIKYGFPEDIWFHVDKFSSAHVYLRLDENQTIEGIPASVLEDCCQLVKANSNKENNITIVYTPWANLKKTGAMDVGQNEVRKYKIDKRKNEIVNRLNKTKKESYPDLAGQRAQRDREIREKQKKSNADMRDQEKYKLEEAAKKKEMESYDSIMVSENMTSNRETQKTYQELEDDFIDRMRGRNLLLVAATVISLFFVQQSLTRSIPAEKVPAARIPSKDENAVEERPHVEEAAVKNDPNKPVRAAVEVGRRLNALPKVKDFLLNEIKVYAPEVTVKWIPGHNPEIAFYNSEEKEIERLDLAKYDQAGLHKLLQERGFVKHTNL</sequence>
<dbReference type="OrthoDB" id="200398at2759"/>
<name>A0A2P6NP64_9EUKA</name>
<evidence type="ECO:0008006" key="8">
    <source>
        <dbReference type="Google" id="ProtNLM"/>
    </source>
</evidence>
<dbReference type="InParanoid" id="A0A2P6NP64"/>
<evidence type="ECO:0000259" key="5">
    <source>
        <dbReference type="Pfam" id="PF08806"/>
    </source>
</evidence>
<keyword evidence="7" id="KW-1185">Reference proteome</keyword>
<dbReference type="InterPro" id="IPR014912">
    <property type="entry name" value="Sep15_SelM_dom"/>
</dbReference>
<dbReference type="InterPro" id="IPR038219">
    <property type="entry name" value="Sep15/SelM_sf"/>
</dbReference>
<comment type="similarity">
    <text evidence="1">Belongs to the selenoprotein M/F family.</text>
</comment>
<dbReference type="InterPro" id="IPR036249">
    <property type="entry name" value="Thioredoxin-like_sf"/>
</dbReference>
<feature type="region of interest" description="Disordered" evidence="3">
    <location>
        <begin position="109"/>
        <end position="142"/>
    </location>
</feature>
<reference evidence="6 7" key="1">
    <citation type="journal article" date="2018" name="Genome Biol. Evol.">
        <title>Multiple Roots of Fruiting Body Formation in Amoebozoa.</title>
        <authorList>
            <person name="Hillmann F."/>
            <person name="Forbes G."/>
            <person name="Novohradska S."/>
            <person name="Ferling I."/>
            <person name="Riege K."/>
            <person name="Groth M."/>
            <person name="Westermann M."/>
            <person name="Marz M."/>
            <person name="Spaller T."/>
            <person name="Winckler T."/>
            <person name="Schaap P."/>
            <person name="Glockner G."/>
        </authorList>
    </citation>
    <scope>NUCLEOTIDE SEQUENCE [LARGE SCALE GENOMIC DNA]</scope>
    <source>
        <strain evidence="6 7">Jena</strain>
    </source>
</reference>
<organism evidence="6 7">
    <name type="scientific">Planoprotostelium fungivorum</name>
    <dbReference type="NCBI Taxonomy" id="1890364"/>
    <lineage>
        <taxon>Eukaryota</taxon>
        <taxon>Amoebozoa</taxon>
        <taxon>Evosea</taxon>
        <taxon>Variosea</taxon>
        <taxon>Cavosteliida</taxon>
        <taxon>Cavosteliaceae</taxon>
        <taxon>Planoprotostelium</taxon>
    </lineage>
</organism>
<evidence type="ECO:0000259" key="4">
    <source>
        <dbReference type="Pfam" id="PF05670"/>
    </source>
</evidence>
<dbReference type="PANTHER" id="PTHR13049">
    <property type="entry name" value="DUF814-RELATED"/>
    <property type="match status" value="1"/>
</dbReference>
<evidence type="ECO:0000256" key="1">
    <source>
        <dbReference type="ARBA" id="ARBA00005742"/>
    </source>
</evidence>
<evidence type="ECO:0000256" key="2">
    <source>
        <dbReference type="ARBA" id="ARBA00008998"/>
    </source>
</evidence>
<accession>A0A2P6NP64</accession>
<dbReference type="Proteomes" id="UP000241769">
    <property type="component" value="Unassembled WGS sequence"/>
</dbReference>
<evidence type="ECO:0000313" key="6">
    <source>
        <dbReference type="EMBL" id="PRP85740.1"/>
    </source>
</evidence>
<protein>
    <recommendedName>
        <fullName evidence="8">NFACT RNA-binding domain-containing protein</fullName>
    </recommendedName>
</protein>
<proteinExistence type="inferred from homology"/>
<dbReference type="FunCoup" id="A0A2P6NP64">
    <property type="interactions" value="305"/>
</dbReference>
<dbReference type="AlphaFoldDB" id="A0A2P6NP64"/>
<dbReference type="Gene3D" id="3.40.30.50">
    <property type="entry name" value="Sep15/SelM thioredoxin-like domain, active-site redox motif"/>
    <property type="match status" value="1"/>
</dbReference>